<dbReference type="Proteomes" id="UP001597560">
    <property type="component" value="Unassembled WGS sequence"/>
</dbReference>
<dbReference type="PANTHER" id="PTHR46401">
    <property type="entry name" value="GLYCOSYLTRANSFERASE WBBK-RELATED"/>
    <property type="match status" value="1"/>
</dbReference>
<dbReference type="RefSeq" id="WP_377613357.1">
    <property type="nucleotide sequence ID" value="NZ_JBHUPA010000029.1"/>
</dbReference>
<dbReference type="SUPFAM" id="SSF53756">
    <property type="entry name" value="UDP-Glycosyltransferase/glycogen phosphorylase"/>
    <property type="match status" value="1"/>
</dbReference>
<keyword evidence="2" id="KW-0808">Transferase</keyword>
<evidence type="ECO:0000259" key="1">
    <source>
        <dbReference type="Pfam" id="PF00534"/>
    </source>
</evidence>
<keyword evidence="3" id="KW-1185">Reference proteome</keyword>
<comment type="caution">
    <text evidence="2">The sequence shown here is derived from an EMBL/GenBank/DDBJ whole genome shotgun (WGS) entry which is preliminary data.</text>
</comment>
<dbReference type="EMBL" id="JBHUPA010000029">
    <property type="protein sequence ID" value="MFD2965382.1"/>
    <property type="molecule type" value="Genomic_DNA"/>
</dbReference>
<dbReference type="InterPro" id="IPR001296">
    <property type="entry name" value="Glyco_trans_1"/>
</dbReference>
<keyword evidence="2" id="KW-0328">Glycosyltransferase</keyword>
<accession>A0ABW6B7B4</accession>
<evidence type="ECO:0000313" key="2">
    <source>
        <dbReference type="EMBL" id="MFD2965382.1"/>
    </source>
</evidence>
<name>A0ABW6B7B4_9SPHI</name>
<feature type="domain" description="Glycosyl transferase family 1" evidence="1">
    <location>
        <begin position="251"/>
        <end position="348"/>
    </location>
</feature>
<protein>
    <submittedName>
        <fullName evidence="2">Glycosyltransferase</fullName>
        <ecNumber evidence="2">2.4.-.-</ecNumber>
    </submittedName>
</protein>
<sequence>MRIVINTSNIKQSGALQVTLSFIEELKNIKKHAYLILLSSQVKSQIDMTSFPDNFRFVEVSFVPPFTKGYLSYRKELAILINEENPDCVFSIFGPTYWKPSIPHIYGFAYPWAINQDSKFIKALPLKQWLKQRLEVAFKTFFMKREADLYVVETKDVKSRLTKHLSIPESQIEVVSNTFNHYFDSYKYEEQVKLIDREKGDEFRLLTVSSNFPHKNLSIIKDVSLELQNRGYNNFHFYVTIPPKDGTLLFGSNSNIHCLGTVKASECPRLYAECDAMFLPTQLECFTATYPEAMKMRKPIVTSNLDFAKAICGDAAMYFDPFSPKSIADILIRLKSDESVYKELVEKGLEILKTIPSAAERASQYISICERFKRST</sequence>
<dbReference type="Pfam" id="PF00534">
    <property type="entry name" value="Glycos_transf_1"/>
    <property type="match status" value="1"/>
</dbReference>
<organism evidence="2 3">
    <name type="scientific">Olivibacter jilunii</name>
    <dbReference type="NCBI Taxonomy" id="985016"/>
    <lineage>
        <taxon>Bacteria</taxon>
        <taxon>Pseudomonadati</taxon>
        <taxon>Bacteroidota</taxon>
        <taxon>Sphingobacteriia</taxon>
        <taxon>Sphingobacteriales</taxon>
        <taxon>Sphingobacteriaceae</taxon>
        <taxon>Olivibacter</taxon>
    </lineage>
</organism>
<dbReference type="GO" id="GO:0016757">
    <property type="term" value="F:glycosyltransferase activity"/>
    <property type="evidence" value="ECO:0007669"/>
    <property type="project" value="UniProtKB-KW"/>
</dbReference>
<dbReference type="EC" id="2.4.-.-" evidence="2"/>
<evidence type="ECO:0000313" key="3">
    <source>
        <dbReference type="Proteomes" id="UP001597560"/>
    </source>
</evidence>
<dbReference type="Gene3D" id="3.40.50.2000">
    <property type="entry name" value="Glycogen Phosphorylase B"/>
    <property type="match status" value="2"/>
</dbReference>
<proteinExistence type="predicted"/>
<gene>
    <name evidence="2" type="ORF">ACFS6J_26510</name>
</gene>
<reference evidence="3" key="1">
    <citation type="journal article" date="2019" name="Int. J. Syst. Evol. Microbiol.">
        <title>The Global Catalogue of Microorganisms (GCM) 10K type strain sequencing project: providing services to taxonomists for standard genome sequencing and annotation.</title>
        <authorList>
            <consortium name="The Broad Institute Genomics Platform"/>
            <consortium name="The Broad Institute Genome Sequencing Center for Infectious Disease"/>
            <person name="Wu L."/>
            <person name="Ma J."/>
        </authorList>
    </citation>
    <scope>NUCLEOTIDE SEQUENCE [LARGE SCALE GENOMIC DNA]</scope>
    <source>
        <strain evidence="3">KCTC 23098</strain>
    </source>
</reference>
<dbReference type="PANTHER" id="PTHR46401:SF8">
    <property type="entry name" value="BLL6006 PROTEIN"/>
    <property type="match status" value="1"/>
</dbReference>